<reference evidence="1 2" key="1">
    <citation type="submission" date="2023-01" db="EMBL/GenBank/DDBJ databases">
        <title>Analysis of 21 Apiospora genomes using comparative genomics revels a genus with tremendous synthesis potential of carbohydrate active enzymes and secondary metabolites.</title>
        <authorList>
            <person name="Sorensen T."/>
        </authorList>
    </citation>
    <scope>NUCLEOTIDE SEQUENCE [LARGE SCALE GENOMIC DNA]</scope>
    <source>
        <strain evidence="1 2">CBS 83171</strain>
    </source>
</reference>
<dbReference type="Proteomes" id="UP001446871">
    <property type="component" value="Unassembled WGS sequence"/>
</dbReference>
<evidence type="ECO:0000313" key="2">
    <source>
        <dbReference type="Proteomes" id="UP001446871"/>
    </source>
</evidence>
<accession>A0ABR1WLD3</accession>
<comment type="caution">
    <text evidence="1">The sequence shown here is derived from an EMBL/GenBank/DDBJ whole genome shotgun (WGS) entry which is preliminary data.</text>
</comment>
<name>A0ABR1WLD3_9PEZI</name>
<organism evidence="1 2">
    <name type="scientific">Apiospora saccharicola</name>
    <dbReference type="NCBI Taxonomy" id="335842"/>
    <lineage>
        <taxon>Eukaryota</taxon>
        <taxon>Fungi</taxon>
        <taxon>Dikarya</taxon>
        <taxon>Ascomycota</taxon>
        <taxon>Pezizomycotina</taxon>
        <taxon>Sordariomycetes</taxon>
        <taxon>Xylariomycetidae</taxon>
        <taxon>Amphisphaeriales</taxon>
        <taxon>Apiosporaceae</taxon>
        <taxon>Apiospora</taxon>
    </lineage>
</organism>
<evidence type="ECO:0000313" key="1">
    <source>
        <dbReference type="EMBL" id="KAK8083827.1"/>
    </source>
</evidence>
<sequence>MYYNPANGLLNLHALRDIEANEELTSFACPCKCRCCHAVDGANRASEYRRLTLKILRAELTAHHRAAEDGAPTMDAVRQAIAVSRRLVEMLEQEGCSGSRWRSAWRSSRVFTRSSEMRTARGDSIASR</sequence>
<dbReference type="EMBL" id="JAQQWM010000001">
    <property type="protein sequence ID" value="KAK8083827.1"/>
    <property type="molecule type" value="Genomic_DNA"/>
</dbReference>
<proteinExistence type="predicted"/>
<protein>
    <submittedName>
        <fullName evidence="1">Uncharacterized protein</fullName>
    </submittedName>
</protein>
<keyword evidence="2" id="KW-1185">Reference proteome</keyword>
<gene>
    <name evidence="1" type="ORF">PG996_002608</name>
</gene>